<name>V5ZD98_9GAMM</name>
<keyword evidence="2" id="KW-1185">Reference proteome</keyword>
<reference evidence="1 2" key="1">
    <citation type="journal article" date="2013" name="Syst. Appl. Microbiol.">
        <title>Phylogenetic position and virulence apparatus of the pear flower necrosis pathogen Erwinia piriflorinigrans CFBP 5888T as assessed by comparative genomics.</title>
        <authorList>
            <person name="Smits T.H."/>
            <person name="Rezzonico F."/>
            <person name="Lopez M.M."/>
            <person name="Blom J."/>
            <person name="Goesmann A."/>
            <person name="Frey J.E."/>
            <person name="Duffy B."/>
        </authorList>
    </citation>
    <scope>NUCLEOTIDE SEQUENCE [LARGE SCALE GENOMIC DNA]</scope>
    <source>
        <strain evidence="2">CFBP5888</strain>
    </source>
</reference>
<sequence>MPANRINASISLAHLVIFSFIPRQKSSITVLFST</sequence>
<dbReference type="Proteomes" id="UP000018217">
    <property type="component" value="Unassembled WGS sequence"/>
</dbReference>
<evidence type="ECO:0000313" key="2">
    <source>
        <dbReference type="Proteomes" id="UP000018217"/>
    </source>
</evidence>
<dbReference type="EMBL" id="CAHS01000023">
    <property type="protein sequence ID" value="CCG89102.1"/>
    <property type="molecule type" value="Genomic_DNA"/>
</dbReference>
<comment type="caution">
    <text evidence="1">The sequence shown here is derived from an EMBL/GenBank/DDBJ whole genome shotgun (WGS) entry which is preliminary data.</text>
</comment>
<accession>V5ZD98</accession>
<gene>
    <name evidence="1" type="ORF">EPIR_3739</name>
</gene>
<dbReference type="AlphaFoldDB" id="V5ZD98"/>
<organism evidence="1 2">
    <name type="scientific">Erwinia piriflorinigrans CFBP 5888</name>
    <dbReference type="NCBI Taxonomy" id="1161919"/>
    <lineage>
        <taxon>Bacteria</taxon>
        <taxon>Pseudomonadati</taxon>
        <taxon>Pseudomonadota</taxon>
        <taxon>Gammaproteobacteria</taxon>
        <taxon>Enterobacterales</taxon>
        <taxon>Erwiniaceae</taxon>
        <taxon>Erwinia</taxon>
    </lineage>
</organism>
<evidence type="ECO:0000313" key="1">
    <source>
        <dbReference type="EMBL" id="CCG89102.1"/>
    </source>
</evidence>
<dbReference type="STRING" id="1161919.EPIR_3739"/>
<proteinExistence type="predicted"/>
<protein>
    <submittedName>
        <fullName evidence="1">Uncharacterized protein</fullName>
    </submittedName>
</protein>